<sequence length="144" mass="15982">MTSRDHGRDRCSGKTLKGPQPGCSEGHVVGRQLVVTGHLMTGCRTVTAVAVASHGHSGIWQPVAVASHEEFWKKSSRDWTLELYLFRNHHKTTLSDPQTVPSGIGHLMLWDQDAQFDLQEKRNVKRSTLIAIVIKHPIAYGPPV</sequence>
<proteinExistence type="predicted"/>
<feature type="region of interest" description="Disordered" evidence="1">
    <location>
        <begin position="1"/>
        <end position="23"/>
    </location>
</feature>
<reference evidence="2 3" key="1">
    <citation type="journal article" date="2016" name="Mol. Biol. Evol.">
        <title>Comparative Genomics of Early-Diverging Mushroom-Forming Fungi Provides Insights into the Origins of Lignocellulose Decay Capabilities.</title>
        <authorList>
            <person name="Nagy L.G."/>
            <person name="Riley R."/>
            <person name="Tritt A."/>
            <person name="Adam C."/>
            <person name="Daum C."/>
            <person name="Floudas D."/>
            <person name="Sun H."/>
            <person name="Yadav J.S."/>
            <person name="Pangilinan J."/>
            <person name="Larsson K.H."/>
            <person name="Matsuura K."/>
            <person name="Barry K."/>
            <person name="Labutti K."/>
            <person name="Kuo R."/>
            <person name="Ohm R.A."/>
            <person name="Bhattacharya S.S."/>
            <person name="Shirouzu T."/>
            <person name="Yoshinaga Y."/>
            <person name="Martin F.M."/>
            <person name="Grigoriev I.V."/>
            <person name="Hibbett D.S."/>
        </authorList>
    </citation>
    <scope>NUCLEOTIDE SEQUENCE [LARGE SCALE GENOMIC DNA]</scope>
    <source>
        <strain evidence="2 3">HHB9708</strain>
    </source>
</reference>
<dbReference type="AlphaFoldDB" id="A0A164TSL4"/>
<dbReference type="EMBL" id="KV419410">
    <property type="protein sequence ID" value="KZS92604.1"/>
    <property type="molecule type" value="Genomic_DNA"/>
</dbReference>
<name>A0A164TSL4_9AGAM</name>
<protein>
    <submittedName>
        <fullName evidence="2">Uncharacterized protein</fullName>
    </submittedName>
</protein>
<dbReference type="STRING" id="1314777.A0A164TSL4"/>
<evidence type="ECO:0000256" key="1">
    <source>
        <dbReference type="SAM" id="MobiDB-lite"/>
    </source>
</evidence>
<dbReference type="Proteomes" id="UP000076722">
    <property type="component" value="Unassembled WGS sequence"/>
</dbReference>
<organism evidence="2 3">
    <name type="scientific">Sistotremastrum niveocremeum HHB9708</name>
    <dbReference type="NCBI Taxonomy" id="1314777"/>
    <lineage>
        <taxon>Eukaryota</taxon>
        <taxon>Fungi</taxon>
        <taxon>Dikarya</taxon>
        <taxon>Basidiomycota</taxon>
        <taxon>Agaricomycotina</taxon>
        <taxon>Agaricomycetes</taxon>
        <taxon>Sistotremastrales</taxon>
        <taxon>Sistotremastraceae</taxon>
        <taxon>Sertulicium</taxon>
        <taxon>Sertulicium niveocremeum</taxon>
    </lineage>
</organism>
<evidence type="ECO:0000313" key="2">
    <source>
        <dbReference type="EMBL" id="KZS92604.1"/>
    </source>
</evidence>
<keyword evidence="3" id="KW-1185">Reference proteome</keyword>
<accession>A0A164TSL4</accession>
<evidence type="ECO:0000313" key="3">
    <source>
        <dbReference type="Proteomes" id="UP000076722"/>
    </source>
</evidence>
<gene>
    <name evidence="2" type="ORF">SISNIDRAFT_466940</name>
</gene>
<feature type="compositionally biased region" description="Basic and acidic residues" evidence="1">
    <location>
        <begin position="1"/>
        <end position="12"/>
    </location>
</feature>